<dbReference type="Gene3D" id="3.40.1580.10">
    <property type="entry name" value="SMI1/KNR4-like"/>
    <property type="match status" value="1"/>
</dbReference>
<reference evidence="2 3" key="2">
    <citation type="journal article" date="2012" name="Stand. Genomic Sci.">
        <title>Complete Genome Sequence of Clostridium clariflavum DSM 19732.</title>
        <authorList>
            <person name="Izquierdo J.A."/>
            <person name="Goodwin L."/>
            <person name="Davenport K.W."/>
            <person name="Teshima H."/>
            <person name="Bruce D."/>
            <person name="Detter C."/>
            <person name="Tapia R."/>
            <person name="Han S."/>
            <person name="Land M."/>
            <person name="Hauser L."/>
            <person name="Jeffries C.D."/>
            <person name="Han J."/>
            <person name="Pitluck S."/>
            <person name="Nolan M."/>
            <person name="Chen A."/>
            <person name="Huntemann M."/>
            <person name="Mavromatis K."/>
            <person name="Mikhailova N."/>
            <person name="Liolios K."/>
            <person name="Woyke T."/>
            <person name="Lynd L.R."/>
        </authorList>
    </citation>
    <scope>NUCLEOTIDE SEQUENCE [LARGE SCALE GENOMIC DNA]</scope>
    <source>
        <strain evidence="3">DSM 19732 / NBRC 101661 / EBR45</strain>
    </source>
</reference>
<dbReference type="EMBL" id="CP003065">
    <property type="protein sequence ID" value="AEV69723.1"/>
    <property type="molecule type" value="Genomic_DNA"/>
</dbReference>
<dbReference type="InterPro" id="IPR037883">
    <property type="entry name" value="Knr4/Smi1-like_sf"/>
</dbReference>
<dbReference type="Pfam" id="PF09346">
    <property type="entry name" value="SMI1_KNR4"/>
    <property type="match status" value="1"/>
</dbReference>
<proteinExistence type="predicted"/>
<evidence type="ECO:0000259" key="1">
    <source>
        <dbReference type="Pfam" id="PF09346"/>
    </source>
</evidence>
<dbReference type="KEGG" id="ccl:Clocl_3207"/>
<dbReference type="eggNOG" id="ENOG5032V8C">
    <property type="taxonomic scope" value="Bacteria"/>
</dbReference>
<reference evidence="3" key="1">
    <citation type="submission" date="2011-12" db="EMBL/GenBank/DDBJ databases">
        <title>Complete sequence of Clostridium clariflavum DSM 19732.</title>
        <authorList>
            <consortium name="US DOE Joint Genome Institute"/>
            <person name="Lucas S."/>
            <person name="Han J."/>
            <person name="Lapidus A."/>
            <person name="Cheng J.-F."/>
            <person name="Goodwin L."/>
            <person name="Pitluck S."/>
            <person name="Peters L."/>
            <person name="Teshima H."/>
            <person name="Detter J.C."/>
            <person name="Han C."/>
            <person name="Tapia R."/>
            <person name="Land M."/>
            <person name="Hauser L."/>
            <person name="Kyrpides N."/>
            <person name="Ivanova N."/>
            <person name="Pagani I."/>
            <person name="Kitzmiller T."/>
            <person name="Lynd L."/>
            <person name="Izquierdo J."/>
            <person name="Woyke T."/>
        </authorList>
    </citation>
    <scope>NUCLEOTIDE SEQUENCE [LARGE SCALE GENOMIC DNA]</scope>
    <source>
        <strain evidence="3">DSM 19732 / NBRC 101661 / EBR45</strain>
    </source>
</reference>
<feature type="domain" description="Knr4/Smi1-like" evidence="1">
    <location>
        <begin position="19"/>
        <end position="131"/>
    </location>
</feature>
<dbReference type="Proteomes" id="UP000005435">
    <property type="component" value="Chromosome"/>
</dbReference>
<accession>G8LW76</accession>
<dbReference type="InterPro" id="IPR018958">
    <property type="entry name" value="Knr4/Smi1-like_dom"/>
</dbReference>
<protein>
    <recommendedName>
        <fullName evidence="1">Knr4/Smi1-like domain-containing protein</fullName>
    </recommendedName>
</protein>
<keyword evidence="3" id="KW-1185">Reference proteome</keyword>
<dbReference type="RefSeq" id="WP_014256257.1">
    <property type="nucleotide sequence ID" value="NC_016627.1"/>
</dbReference>
<dbReference type="AlphaFoldDB" id="G8LW76"/>
<dbReference type="OrthoDB" id="2608740at2"/>
<gene>
    <name evidence="2" type="ordered locus">Clocl_3207</name>
</gene>
<sequence length="144" mass="16210">MSILDNVSNLYSVDVKKPPATEEEIIQLINFSPIDVPLEYLEIVREATEVEIKVKNEMYIRIWSPTSCIEMNEVYFVQKYLPKSLAIGDDEGGALIYLHGKEGFGLYLCRFSDLDIDEAKMIAPSLADLLLNNVGIDVVMSGYV</sequence>
<organism evidence="2 3">
    <name type="scientific">Acetivibrio clariflavus (strain DSM 19732 / NBRC 101661 / EBR45)</name>
    <name type="common">Clostridium clariflavum</name>
    <dbReference type="NCBI Taxonomy" id="720554"/>
    <lineage>
        <taxon>Bacteria</taxon>
        <taxon>Bacillati</taxon>
        <taxon>Bacillota</taxon>
        <taxon>Clostridia</taxon>
        <taxon>Eubacteriales</taxon>
        <taxon>Oscillospiraceae</taxon>
        <taxon>Acetivibrio</taxon>
    </lineage>
</organism>
<evidence type="ECO:0000313" key="2">
    <source>
        <dbReference type="EMBL" id="AEV69723.1"/>
    </source>
</evidence>
<dbReference type="SUPFAM" id="SSF160631">
    <property type="entry name" value="SMI1/KNR4-like"/>
    <property type="match status" value="1"/>
</dbReference>
<dbReference type="HOGENOM" id="CLU_128768_1_1_9"/>
<evidence type="ECO:0000313" key="3">
    <source>
        <dbReference type="Proteomes" id="UP000005435"/>
    </source>
</evidence>
<name>G8LW76_ACECE</name>